<dbReference type="SUPFAM" id="SSF55729">
    <property type="entry name" value="Acyl-CoA N-acyltransferases (Nat)"/>
    <property type="match status" value="1"/>
</dbReference>
<evidence type="ECO:0000313" key="2">
    <source>
        <dbReference type="EMBL" id="KAK4173101.1"/>
    </source>
</evidence>
<dbReference type="InterPro" id="IPR016181">
    <property type="entry name" value="Acyl_CoA_acyltransferase"/>
</dbReference>
<reference evidence="2" key="1">
    <citation type="journal article" date="2023" name="Mol. Phylogenet. Evol.">
        <title>Genome-scale phylogeny and comparative genomics of the fungal order Sordariales.</title>
        <authorList>
            <person name="Hensen N."/>
            <person name="Bonometti L."/>
            <person name="Westerberg I."/>
            <person name="Brannstrom I.O."/>
            <person name="Guillou S."/>
            <person name="Cros-Aarteil S."/>
            <person name="Calhoun S."/>
            <person name="Haridas S."/>
            <person name="Kuo A."/>
            <person name="Mondo S."/>
            <person name="Pangilinan J."/>
            <person name="Riley R."/>
            <person name="LaButti K."/>
            <person name="Andreopoulos B."/>
            <person name="Lipzen A."/>
            <person name="Chen C."/>
            <person name="Yan M."/>
            <person name="Daum C."/>
            <person name="Ng V."/>
            <person name="Clum A."/>
            <person name="Steindorff A."/>
            <person name="Ohm R.A."/>
            <person name="Martin F."/>
            <person name="Silar P."/>
            <person name="Natvig D.O."/>
            <person name="Lalanne C."/>
            <person name="Gautier V."/>
            <person name="Ament-Velasquez S.L."/>
            <person name="Kruys A."/>
            <person name="Hutchinson M.I."/>
            <person name="Powell A.J."/>
            <person name="Barry K."/>
            <person name="Miller A.N."/>
            <person name="Grigoriev I.V."/>
            <person name="Debuchy R."/>
            <person name="Gladieux P."/>
            <person name="Hiltunen Thoren M."/>
            <person name="Johannesson H."/>
        </authorList>
    </citation>
    <scope>NUCLEOTIDE SEQUENCE</scope>
    <source>
        <strain evidence="2">CBS 892.96</strain>
    </source>
</reference>
<name>A0AAN6W2J3_9PEZI</name>
<comment type="caution">
    <text evidence="2">The sequence shown here is derived from an EMBL/GenBank/DDBJ whole genome shotgun (WGS) entry which is preliminary data.</text>
</comment>
<gene>
    <name evidence="2" type="ORF">QBC36DRAFT_303947</name>
</gene>
<dbReference type="Proteomes" id="UP001302321">
    <property type="component" value="Unassembled WGS sequence"/>
</dbReference>
<dbReference type="PROSITE" id="PS51186">
    <property type="entry name" value="GNAT"/>
    <property type="match status" value="1"/>
</dbReference>
<dbReference type="PANTHER" id="PTHR42791">
    <property type="entry name" value="GNAT FAMILY ACETYLTRANSFERASE"/>
    <property type="match status" value="1"/>
</dbReference>
<accession>A0AAN6W2J3</accession>
<sequence length="217" mass="24220">MPLQLRPALPSDTEACGVITEHAFSTNVLINHISGGTTTSVDAKQFNIHFWTQVIASSFQDANCHLDIVEDISLSPPIVVGLAKWVFVPENSPLPGLVPLEMELSKEVMQNMTDPELGVTFFGDQHARHEKYMGSKSHCYLALIATRPDYRGFGAGRMLMESGVQKVDEEGYKAYLEASPEGKPLFEKFGFRVEQVAEYLDGRYLECSMIRDTKKTE</sequence>
<dbReference type="EMBL" id="MU866369">
    <property type="protein sequence ID" value="KAK4173101.1"/>
    <property type="molecule type" value="Genomic_DNA"/>
</dbReference>
<reference evidence="2" key="2">
    <citation type="submission" date="2023-05" db="EMBL/GenBank/DDBJ databases">
        <authorList>
            <consortium name="Lawrence Berkeley National Laboratory"/>
            <person name="Steindorff A."/>
            <person name="Hensen N."/>
            <person name="Bonometti L."/>
            <person name="Westerberg I."/>
            <person name="Brannstrom I.O."/>
            <person name="Guillou S."/>
            <person name="Cros-Aarteil S."/>
            <person name="Calhoun S."/>
            <person name="Haridas S."/>
            <person name="Kuo A."/>
            <person name="Mondo S."/>
            <person name="Pangilinan J."/>
            <person name="Riley R."/>
            <person name="Labutti K."/>
            <person name="Andreopoulos B."/>
            <person name="Lipzen A."/>
            <person name="Chen C."/>
            <person name="Yanf M."/>
            <person name="Daum C."/>
            <person name="Ng V."/>
            <person name="Clum A."/>
            <person name="Ohm R."/>
            <person name="Martin F."/>
            <person name="Silar P."/>
            <person name="Natvig D."/>
            <person name="Lalanne C."/>
            <person name="Gautier V."/>
            <person name="Ament-Velasquez S.L."/>
            <person name="Kruys A."/>
            <person name="Hutchinson M.I."/>
            <person name="Powell A.J."/>
            <person name="Barry K."/>
            <person name="Miller A.N."/>
            <person name="Grigoriev I.V."/>
            <person name="Debuchy R."/>
            <person name="Gladieux P."/>
            <person name="Thoren M.H."/>
            <person name="Johannesson H."/>
        </authorList>
    </citation>
    <scope>NUCLEOTIDE SEQUENCE</scope>
    <source>
        <strain evidence="2">CBS 892.96</strain>
    </source>
</reference>
<feature type="domain" description="N-acetyltransferase" evidence="1">
    <location>
        <begin position="66"/>
        <end position="214"/>
    </location>
</feature>
<dbReference type="Gene3D" id="3.40.630.30">
    <property type="match status" value="1"/>
</dbReference>
<dbReference type="InterPro" id="IPR052523">
    <property type="entry name" value="Trichothecene_AcTrans"/>
</dbReference>
<dbReference type="AlphaFoldDB" id="A0AAN6W2J3"/>
<dbReference type="Pfam" id="PF00583">
    <property type="entry name" value="Acetyltransf_1"/>
    <property type="match status" value="1"/>
</dbReference>
<dbReference type="GO" id="GO:0016747">
    <property type="term" value="F:acyltransferase activity, transferring groups other than amino-acyl groups"/>
    <property type="evidence" value="ECO:0007669"/>
    <property type="project" value="InterPro"/>
</dbReference>
<dbReference type="InterPro" id="IPR000182">
    <property type="entry name" value="GNAT_dom"/>
</dbReference>
<evidence type="ECO:0000259" key="1">
    <source>
        <dbReference type="PROSITE" id="PS51186"/>
    </source>
</evidence>
<organism evidence="2 3">
    <name type="scientific">Triangularia setosa</name>
    <dbReference type="NCBI Taxonomy" id="2587417"/>
    <lineage>
        <taxon>Eukaryota</taxon>
        <taxon>Fungi</taxon>
        <taxon>Dikarya</taxon>
        <taxon>Ascomycota</taxon>
        <taxon>Pezizomycotina</taxon>
        <taxon>Sordariomycetes</taxon>
        <taxon>Sordariomycetidae</taxon>
        <taxon>Sordariales</taxon>
        <taxon>Podosporaceae</taxon>
        <taxon>Triangularia</taxon>
    </lineage>
</organism>
<proteinExistence type="predicted"/>
<protein>
    <recommendedName>
        <fullName evidence="1">N-acetyltransferase domain-containing protein</fullName>
    </recommendedName>
</protein>
<evidence type="ECO:0000313" key="3">
    <source>
        <dbReference type="Proteomes" id="UP001302321"/>
    </source>
</evidence>
<dbReference type="CDD" id="cd04301">
    <property type="entry name" value="NAT_SF"/>
    <property type="match status" value="1"/>
</dbReference>
<dbReference type="PANTHER" id="PTHR42791:SF1">
    <property type="entry name" value="N-ACETYLTRANSFERASE DOMAIN-CONTAINING PROTEIN"/>
    <property type="match status" value="1"/>
</dbReference>
<keyword evidence="3" id="KW-1185">Reference proteome</keyword>